<name>A0AA38WSW7_9ASTR</name>
<dbReference type="Gene3D" id="3.80.10.10">
    <property type="entry name" value="Ribonuclease Inhibitor"/>
    <property type="match status" value="1"/>
</dbReference>
<sequence length="167" mass="19055">MITKGVNLDAKATQGWIPLEKLPHLETLELCYSSYNAEDVEVIGRTFPQLKSFKMKMLDILVTTELIRSESVSRLSEIRFSIFVTVNSSQKTRFMEWVGDAYAIANSMPALRHLHLFGSLMMDDGLYAILHCCPHIESLDIRRCFDLNLCGNLEKSCRKIVQPGRRS</sequence>
<gene>
    <name evidence="1" type="ORF">OSB04_001861</name>
</gene>
<dbReference type="EMBL" id="JARYMX010000001">
    <property type="protein sequence ID" value="KAJ9565895.1"/>
    <property type="molecule type" value="Genomic_DNA"/>
</dbReference>
<dbReference type="Proteomes" id="UP001172457">
    <property type="component" value="Chromosome 1"/>
</dbReference>
<accession>A0AA38WSW7</accession>
<protein>
    <submittedName>
        <fullName evidence="1">Uncharacterized protein</fullName>
    </submittedName>
</protein>
<proteinExistence type="predicted"/>
<dbReference type="PANTHER" id="PTHR38926">
    <property type="entry name" value="F-BOX DOMAIN CONTAINING PROTEIN, EXPRESSED"/>
    <property type="match status" value="1"/>
</dbReference>
<organism evidence="1 2">
    <name type="scientific">Centaurea solstitialis</name>
    <name type="common">yellow star-thistle</name>
    <dbReference type="NCBI Taxonomy" id="347529"/>
    <lineage>
        <taxon>Eukaryota</taxon>
        <taxon>Viridiplantae</taxon>
        <taxon>Streptophyta</taxon>
        <taxon>Embryophyta</taxon>
        <taxon>Tracheophyta</taxon>
        <taxon>Spermatophyta</taxon>
        <taxon>Magnoliopsida</taxon>
        <taxon>eudicotyledons</taxon>
        <taxon>Gunneridae</taxon>
        <taxon>Pentapetalae</taxon>
        <taxon>asterids</taxon>
        <taxon>campanulids</taxon>
        <taxon>Asterales</taxon>
        <taxon>Asteraceae</taxon>
        <taxon>Carduoideae</taxon>
        <taxon>Cardueae</taxon>
        <taxon>Centaureinae</taxon>
        <taxon>Centaurea</taxon>
    </lineage>
</organism>
<dbReference type="AlphaFoldDB" id="A0AA38WSW7"/>
<comment type="caution">
    <text evidence="1">The sequence shown here is derived from an EMBL/GenBank/DDBJ whole genome shotgun (WGS) entry which is preliminary data.</text>
</comment>
<evidence type="ECO:0000313" key="1">
    <source>
        <dbReference type="EMBL" id="KAJ9565895.1"/>
    </source>
</evidence>
<dbReference type="InterPro" id="IPR032675">
    <property type="entry name" value="LRR_dom_sf"/>
</dbReference>
<dbReference type="PANTHER" id="PTHR38926:SF2">
    <property type="entry name" value="F-BOX_LRR-REPEAT PROTEIN 21-RELATED"/>
    <property type="match status" value="1"/>
</dbReference>
<keyword evidence="2" id="KW-1185">Reference proteome</keyword>
<evidence type="ECO:0000313" key="2">
    <source>
        <dbReference type="Proteomes" id="UP001172457"/>
    </source>
</evidence>
<dbReference type="SUPFAM" id="SSF52047">
    <property type="entry name" value="RNI-like"/>
    <property type="match status" value="1"/>
</dbReference>
<reference evidence="1" key="1">
    <citation type="submission" date="2023-03" db="EMBL/GenBank/DDBJ databases">
        <title>Chromosome-scale reference genome and RAD-based genetic map of yellow starthistle (Centaurea solstitialis) reveal putative structural variation and QTLs associated with invader traits.</title>
        <authorList>
            <person name="Reatini B."/>
            <person name="Cang F.A."/>
            <person name="Jiang Q."/>
            <person name="Mckibben M.T.W."/>
            <person name="Barker M.S."/>
            <person name="Rieseberg L.H."/>
            <person name="Dlugosch K.M."/>
        </authorList>
    </citation>
    <scope>NUCLEOTIDE SEQUENCE</scope>
    <source>
        <strain evidence="1">CAN-66</strain>
        <tissue evidence="1">Leaf</tissue>
    </source>
</reference>